<organism evidence="3 4">
    <name type="scientific">Trypanosoma conorhini</name>
    <dbReference type="NCBI Taxonomy" id="83891"/>
    <lineage>
        <taxon>Eukaryota</taxon>
        <taxon>Discoba</taxon>
        <taxon>Euglenozoa</taxon>
        <taxon>Kinetoplastea</taxon>
        <taxon>Metakinetoplastina</taxon>
        <taxon>Trypanosomatida</taxon>
        <taxon>Trypanosomatidae</taxon>
        <taxon>Trypanosoma</taxon>
    </lineage>
</organism>
<dbReference type="Proteomes" id="UP000284403">
    <property type="component" value="Unassembled WGS sequence"/>
</dbReference>
<evidence type="ECO:0000256" key="2">
    <source>
        <dbReference type="SAM" id="SignalP"/>
    </source>
</evidence>
<reference evidence="3 4" key="1">
    <citation type="journal article" date="2018" name="BMC Genomics">
        <title>Genomic comparison of Trypanosoma conorhini and Trypanosoma rangeli to Trypanosoma cruzi strains of high and low virulence.</title>
        <authorList>
            <person name="Bradwell K.R."/>
            <person name="Koparde V.N."/>
            <person name="Matveyev A.V."/>
            <person name="Serrano M.G."/>
            <person name="Alves J.M."/>
            <person name="Parikh H."/>
            <person name="Huang B."/>
            <person name="Lee V."/>
            <person name="Espinosa-Alvarez O."/>
            <person name="Ortiz P.A."/>
            <person name="Costa-Martins A.G."/>
            <person name="Teixeira M.M."/>
            <person name="Buck G.A."/>
        </authorList>
    </citation>
    <scope>NUCLEOTIDE SEQUENCE [LARGE SCALE GENOMIC DNA]</scope>
    <source>
        <strain evidence="3 4">025E</strain>
    </source>
</reference>
<feature type="signal peptide" evidence="2">
    <location>
        <begin position="1"/>
        <end position="22"/>
    </location>
</feature>
<comment type="caution">
    <text evidence="3">The sequence shown here is derived from an EMBL/GenBank/DDBJ whole genome shotgun (WGS) entry which is preliminary data.</text>
</comment>
<accession>A0A422PKH9</accession>
<evidence type="ECO:0000313" key="3">
    <source>
        <dbReference type="EMBL" id="RNF18220.1"/>
    </source>
</evidence>
<name>A0A422PKH9_9TRYP</name>
<dbReference type="RefSeq" id="XP_029228418.1">
    <property type="nucleotide sequence ID" value="XM_029371479.1"/>
</dbReference>
<gene>
    <name evidence="3" type="ORF">Tco025E_04569</name>
</gene>
<evidence type="ECO:0000313" key="4">
    <source>
        <dbReference type="Proteomes" id="UP000284403"/>
    </source>
</evidence>
<evidence type="ECO:0000256" key="1">
    <source>
        <dbReference type="SAM" id="MobiDB-lite"/>
    </source>
</evidence>
<feature type="region of interest" description="Disordered" evidence="1">
    <location>
        <begin position="190"/>
        <end position="215"/>
    </location>
</feature>
<sequence length="389" mass="41769">MGHEDGTNWLLLLLERLRRAAAQLKVRPASDQDQAEYAAAVQLLELRVLALGGDEWRALAASGAVAAVVGFAVESVLEDPLSGFAVEAWAGALDALLARAKPAVGAAQHVPRLWDAAKQLARDRGGSNATLQAALTLLRVVLKRCPANVDCVPRQNLPHPVKTAAVAPRLAALELLPYLILQSHKYNEQQQQQQQQQYPQEERTGSPTPSSLLLPPPRPLLAAAWLDYLRKAVACPLPLVREKGVESLCVLLKGCVVPDTAQSTAMLDMMMRLAEGVGISCRLENDVGTAIGCLLAATQHGSDWTHFAAATDAEAADIIRHLFNPSAINHATQRVLSVAIGELLLQTVSLDSMERAVGCFLSCCSRSRTMTAGTCRPLLLGRCCFGRHA</sequence>
<keyword evidence="2" id="KW-0732">Signal</keyword>
<feature type="chain" id="PRO_5019205899" description="DUF3730 domain-containing protein" evidence="2">
    <location>
        <begin position="23"/>
        <end position="389"/>
    </location>
</feature>
<keyword evidence="4" id="KW-1185">Reference proteome</keyword>
<dbReference type="EMBL" id="MKKU01000238">
    <property type="protein sequence ID" value="RNF18220.1"/>
    <property type="molecule type" value="Genomic_DNA"/>
</dbReference>
<dbReference type="GeneID" id="40318180"/>
<dbReference type="OrthoDB" id="10526963at2759"/>
<proteinExistence type="predicted"/>
<protein>
    <recommendedName>
        <fullName evidence="5">DUF3730 domain-containing protein</fullName>
    </recommendedName>
</protein>
<evidence type="ECO:0008006" key="5">
    <source>
        <dbReference type="Google" id="ProtNLM"/>
    </source>
</evidence>
<dbReference type="AlphaFoldDB" id="A0A422PKH9"/>